<dbReference type="Pfam" id="PF15251">
    <property type="entry name" value="TAPR1-like"/>
    <property type="match status" value="1"/>
</dbReference>
<dbReference type="Proteomes" id="UP001283341">
    <property type="component" value="Unassembled WGS sequence"/>
</dbReference>
<dbReference type="EMBL" id="JAUEDM010000005">
    <property type="protein sequence ID" value="KAK3316686.1"/>
    <property type="molecule type" value="Genomic_DNA"/>
</dbReference>
<evidence type="ECO:0000313" key="3">
    <source>
        <dbReference type="Proteomes" id="UP001283341"/>
    </source>
</evidence>
<dbReference type="InterPro" id="IPR029196">
    <property type="entry name" value="HAPSTR1-like"/>
</dbReference>
<gene>
    <name evidence="2" type="ORF">B0H66DRAFT_626043</name>
</gene>
<organism evidence="2 3">
    <name type="scientific">Apodospora peruviana</name>
    <dbReference type="NCBI Taxonomy" id="516989"/>
    <lineage>
        <taxon>Eukaryota</taxon>
        <taxon>Fungi</taxon>
        <taxon>Dikarya</taxon>
        <taxon>Ascomycota</taxon>
        <taxon>Pezizomycotina</taxon>
        <taxon>Sordariomycetes</taxon>
        <taxon>Sordariomycetidae</taxon>
        <taxon>Sordariales</taxon>
        <taxon>Lasiosphaeriaceae</taxon>
        <taxon>Apodospora</taxon>
    </lineage>
</organism>
<sequence>MSADSAELLDAFKAAALSVTKLYKTSTAAQSKARGDGYQDCLDDLLAFLDNEKIGVVDGDGWRIRKWITDRLEGRDAVSQIMESEDEADKGETVASSPRLQRSGSSVPPSTGRNDMQMRESAPPAVAPSTTQSVSPIMEEVEIVVPSQDTFTFQSSISYPSQESYMHIANLDLSDSQTHTTTTMPTPSTPTVRNARGRNGRPISRTTISRVHGQKRKVNLAEIFDIASLGYGNGGKDVFGNASKRSRHT</sequence>
<accession>A0AAE0I2Y9</accession>
<evidence type="ECO:0000313" key="2">
    <source>
        <dbReference type="EMBL" id="KAK3316686.1"/>
    </source>
</evidence>
<reference evidence="2" key="2">
    <citation type="submission" date="2023-06" db="EMBL/GenBank/DDBJ databases">
        <authorList>
            <consortium name="Lawrence Berkeley National Laboratory"/>
            <person name="Haridas S."/>
            <person name="Hensen N."/>
            <person name="Bonometti L."/>
            <person name="Westerberg I."/>
            <person name="Brannstrom I.O."/>
            <person name="Guillou S."/>
            <person name="Cros-Aarteil S."/>
            <person name="Calhoun S."/>
            <person name="Kuo A."/>
            <person name="Mondo S."/>
            <person name="Pangilinan J."/>
            <person name="Riley R."/>
            <person name="Labutti K."/>
            <person name="Andreopoulos B."/>
            <person name="Lipzen A."/>
            <person name="Chen C."/>
            <person name="Yanf M."/>
            <person name="Daum C."/>
            <person name="Ng V."/>
            <person name="Clum A."/>
            <person name="Steindorff A."/>
            <person name="Ohm R."/>
            <person name="Martin F."/>
            <person name="Silar P."/>
            <person name="Natvig D."/>
            <person name="Lalanne C."/>
            <person name="Gautier V."/>
            <person name="Ament-Velasquez S.L."/>
            <person name="Kruys A."/>
            <person name="Hutchinson M.I."/>
            <person name="Powell A.J."/>
            <person name="Barry K."/>
            <person name="Miller A.N."/>
            <person name="Grigoriev I.V."/>
            <person name="Debuchy R."/>
            <person name="Gladieux P."/>
            <person name="Thoren M.H."/>
            <person name="Johannesson H."/>
        </authorList>
    </citation>
    <scope>NUCLEOTIDE SEQUENCE</scope>
    <source>
        <strain evidence="2">CBS 118394</strain>
    </source>
</reference>
<name>A0AAE0I2Y9_9PEZI</name>
<dbReference type="PANTHER" id="PTHR38645:SF1">
    <property type="entry name" value="YALI0F12243P"/>
    <property type="match status" value="1"/>
</dbReference>
<proteinExistence type="predicted"/>
<protein>
    <submittedName>
        <fullName evidence="2">Uncharacterized protein</fullName>
    </submittedName>
</protein>
<feature type="compositionally biased region" description="Low complexity" evidence="1">
    <location>
        <begin position="178"/>
        <end position="191"/>
    </location>
</feature>
<reference evidence="2" key="1">
    <citation type="journal article" date="2023" name="Mol. Phylogenet. Evol.">
        <title>Genome-scale phylogeny and comparative genomics of the fungal order Sordariales.</title>
        <authorList>
            <person name="Hensen N."/>
            <person name="Bonometti L."/>
            <person name="Westerberg I."/>
            <person name="Brannstrom I.O."/>
            <person name="Guillou S."/>
            <person name="Cros-Aarteil S."/>
            <person name="Calhoun S."/>
            <person name="Haridas S."/>
            <person name="Kuo A."/>
            <person name="Mondo S."/>
            <person name="Pangilinan J."/>
            <person name="Riley R."/>
            <person name="LaButti K."/>
            <person name="Andreopoulos B."/>
            <person name="Lipzen A."/>
            <person name="Chen C."/>
            <person name="Yan M."/>
            <person name="Daum C."/>
            <person name="Ng V."/>
            <person name="Clum A."/>
            <person name="Steindorff A."/>
            <person name="Ohm R.A."/>
            <person name="Martin F."/>
            <person name="Silar P."/>
            <person name="Natvig D.O."/>
            <person name="Lalanne C."/>
            <person name="Gautier V."/>
            <person name="Ament-Velasquez S.L."/>
            <person name="Kruys A."/>
            <person name="Hutchinson M.I."/>
            <person name="Powell A.J."/>
            <person name="Barry K."/>
            <person name="Miller A.N."/>
            <person name="Grigoriev I.V."/>
            <person name="Debuchy R."/>
            <person name="Gladieux P."/>
            <person name="Hiltunen Thoren M."/>
            <person name="Johannesson H."/>
        </authorList>
    </citation>
    <scope>NUCLEOTIDE SEQUENCE</scope>
    <source>
        <strain evidence="2">CBS 118394</strain>
    </source>
</reference>
<feature type="region of interest" description="Disordered" evidence="1">
    <location>
        <begin position="82"/>
        <end position="134"/>
    </location>
</feature>
<feature type="region of interest" description="Disordered" evidence="1">
    <location>
        <begin position="177"/>
        <end position="202"/>
    </location>
</feature>
<dbReference type="AlphaFoldDB" id="A0AAE0I2Y9"/>
<evidence type="ECO:0000256" key="1">
    <source>
        <dbReference type="SAM" id="MobiDB-lite"/>
    </source>
</evidence>
<keyword evidence="3" id="KW-1185">Reference proteome</keyword>
<feature type="compositionally biased region" description="Polar residues" evidence="1">
    <location>
        <begin position="94"/>
        <end position="114"/>
    </location>
</feature>
<comment type="caution">
    <text evidence="2">The sequence shown here is derived from an EMBL/GenBank/DDBJ whole genome shotgun (WGS) entry which is preliminary data.</text>
</comment>
<dbReference type="PANTHER" id="PTHR38645">
    <property type="entry name" value="CHROMOSOME 9, WHOLE GENOME SHOTGUN SEQUENCE"/>
    <property type="match status" value="1"/>
</dbReference>